<dbReference type="STRING" id="100816.A0A175WH12"/>
<accession>A0A175WH12</accession>
<feature type="signal peptide" evidence="1">
    <location>
        <begin position="1"/>
        <end position="22"/>
    </location>
</feature>
<organism evidence="2 3">
    <name type="scientific">Madurella mycetomatis</name>
    <dbReference type="NCBI Taxonomy" id="100816"/>
    <lineage>
        <taxon>Eukaryota</taxon>
        <taxon>Fungi</taxon>
        <taxon>Dikarya</taxon>
        <taxon>Ascomycota</taxon>
        <taxon>Pezizomycotina</taxon>
        <taxon>Sordariomycetes</taxon>
        <taxon>Sordariomycetidae</taxon>
        <taxon>Sordariales</taxon>
        <taxon>Sordariales incertae sedis</taxon>
        <taxon>Madurella</taxon>
    </lineage>
</organism>
<dbReference type="PANTHER" id="PTHR38847">
    <property type="match status" value="1"/>
</dbReference>
<name>A0A175WH12_9PEZI</name>
<dbReference type="OrthoDB" id="152248at2759"/>
<dbReference type="PANTHER" id="PTHR38847:SF1">
    <property type="entry name" value="PSEUDOURIDINE SYNTHASE RSUA_RLUA-LIKE DOMAIN-CONTAINING PROTEIN"/>
    <property type="match status" value="1"/>
</dbReference>
<dbReference type="EMBL" id="LCTW02000016">
    <property type="protein sequence ID" value="KXX82360.1"/>
    <property type="molecule type" value="Genomic_DNA"/>
</dbReference>
<protein>
    <recommendedName>
        <fullName evidence="4">Secreted protein</fullName>
    </recommendedName>
</protein>
<evidence type="ECO:0000313" key="3">
    <source>
        <dbReference type="Proteomes" id="UP000078237"/>
    </source>
</evidence>
<dbReference type="InterPro" id="IPR025649">
    <property type="entry name" value="DUF4360"/>
</dbReference>
<dbReference type="Proteomes" id="UP000078237">
    <property type="component" value="Unassembled WGS sequence"/>
</dbReference>
<evidence type="ECO:0000256" key="1">
    <source>
        <dbReference type="SAM" id="SignalP"/>
    </source>
</evidence>
<reference evidence="2 3" key="1">
    <citation type="journal article" date="2016" name="Genome Announc.">
        <title>Genome Sequence of Madurella mycetomatis mm55, Isolated from a Human Mycetoma Case in Sudan.</title>
        <authorList>
            <person name="Smit S."/>
            <person name="Derks M.F."/>
            <person name="Bervoets S."/>
            <person name="Fahal A."/>
            <person name="van Leeuwen W."/>
            <person name="van Belkum A."/>
            <person name="van de Sande W.W."/>
        </authorList>
    </citation>
    <scope>NUCLEOTIDE SEQUENCE [LARGE SCALE GENOMIC DNA]</scope>
    <source>
        <strain evidence="3">mm55</strain>
    </source>
</reference>
<sequence>MRSTAFLLPALVAASPVAQIVGNDGWADAPDPAQIQIVDASFSGSGCPQGSVSTSISPDKTVITFGFDAFQTEIGPGTRFPDRTKNCQLHLSLKYPGGFQFSVVESTYHGYAQLEKGVTGNFYSTYYFSQDAGATTTTQTSITGGGIWEQGQVYTKTDQVPTASYIFSPCGANGILNINNRIALTSTNSSAAGFITDDDATVAFTQQLNIAWRTCRD</sequence>
<gene>
    <name evidence="2" type="ORF">MMYC01_201306</name>
</gene>
<dbReference type="VEuPathDB" id="FungiDB:MMYC01_201306"/>
<feature type="chain" id="PRO_5008044023" description="Secreted protein" evidence="1">
    <location>
        <begin position="23"/>
        <end position="217"/>
    </location>
</feature>
<proteinExistence type="predicted"/>
<keyword evidence="1" id="KW-0732">Signal</keyword>
<dbReference type="Pfam" id="PF14273">
    <property type="entry name" value="DUF4360"/>
    <property type="match status" value="1"/>
</dbReference>
<comment type="caution">
    <text evidence="2">The sequence shown here is derived from an EMBL/GenBank/DDBJ whole genome shotgun (WGS) entry which is preliminary data.</text>
</comment>
<evidence type="ECO:0008006" key="4">
    <source>
        <dbReference type="Google" id="ProtNLM"/>
    </source>
</evidence>
<dbReference type="AlphaFoldDB" id="A0A175WH12"/>
<keyword evidence="3" id="KW-1185">Reference proteome</keyword>
<evidence type="ECO:0000313" key="2">
    <source>
        <dbReference type="EMBL" id="KXX82360.1"/>
    </source>
</evidence>